<feature type="transmembrane region" description="Helical" evidence="2">
    <location>
        <begin position="116"/>
        <end position="132"/>
    </location>
</feature>
<organism evidence="4 5">
    <name type="scientific">Actinomycetospora endophytica</name>
    <dbReference type="NCBI Taxonomy" id="2291215"/>
    <lineage>
        <taxon>Bacteria</taxon>
        <taxon>Bacillati</taxon>
        <taxon>Actinomycetota</taxon>
        <taxon>Actinomycetes</taxon>
        <taxon>Pseudonocardiales</taxon>
        <taxon>Pseudonocardiaceae</taxon>
        <taxon>Actinomycetospora</taxon>
    </lineage>
</organism>
<protein>
    <submittedName>
        <fullName evidence="4">DUF1707 domain-containing protein</fullName>
    </submittedName>
</protein>
<keyword evidence="2" id="KW-1133">Transmembrane helix</keyword>
<comment type="caution">
    <text evidence="4">The sequence shown here is derived from an EMBL/GenBank/DDBJ whole genome shotgun (WGS) entry which is preliminary data.</text>
</comment>
<feature type="transmembrane region" description="Helical" evidence="2">
    <location>
        <begin position="138"/>
        <end position="154"/>
    </location>
</feature>
<reference evidence="4 5" key="1">
    <citation type="submission" date="2021-11" db="EMBL/GenBank/DDBJ databases">
        <title>Draft genome sequence of Actinomycetospora sp. SF1 isolated from the rhizosphere soil.</title>
        <authorList>
            <person name="Duangmal K."/>
            <person name="Chantavorakit T."/>
        </authorList>
    </citation>
    <scope>NUCLEOTIDE SEQUENCE [LARGE SCALE GENOMIC DNA]</scope>
    <source>
        <strain evidence="4 5">TBRC 5722</strain>
    </source>
</reference>
<evidence type="ECO:0000313" key="5">
    <source>
        <dbReference type="Proteomes" id="UP001199469"/>
    </source>
</evidence>
<evidence type="ECO:0000313" key="4">
    <source>
        <dbReference type="EMBL" id="MCD2197408.1"/>
    </source>
</evidence>
<evidence type="ECO:0000256" key="2">
    <source>
        <dbReference type="SAM" id="Phobius"/>
    </source>
</evidence>
<dbReference type="InterPro" id="IPR012551">
    <property type="entry name" value="DUF1707_SHOCT-like"/>
</dbReference>
<sequence length="158" mass="16649">MGELRIGTRERELAMAALDEHLRDGRLDPTEYAERSAVASNARFRSELDALFTDLPDPHPAFPSAPVTTPPAADGEAVAPSSPSPASPTTEVRSGEDLPELVAPLGARLGRHAGKLSALAPLIAIALFVLTGFRFPQVFLLVPAAIAILGYLGHRHGG</sequence>
<dbReference type="RefSeq" id="WP_230739448.1">
    <property type="nucleotide sequence ID" value="NZ_JAJNDB010000008.1"/>
</dbReference>
<keyword evidence="2" id="KW-0812">Transmembrane</keyword>
<keyword evidence="5" id="KW-1185">Reference proteome</keyword>
<accession>A0ABS8PGL9</accession>
<feature type="region of interest" description="Disordered" evidence="1">
    <location>
        <begin position="55"/>
        <end position="97"/>
    </location>
</feature>
<dbReference type="Proteomes" id="UP001199469">
    <property type="component" value="Unassembled WGS sequence"/>
</dbReference>
<dbReference type="EMBL" id="JAJNDB010000008">
    <property type="protein sequence ID" value="MCD2197408.1"/>
    <property type="molecule type" value="Genomic_DNA"/>
</dbReference>
<evidence type="ECO:0000256" key="1">
    <source>
        <dbReference type="SAM" id="MobiDB-lite"/>
    </source>
</evidence>
<name>A0ABS8PGL9_9PSEU</name>
<gene>
    <name evidence="4" type="ORF">LQ327_28960</name>
</gene>
<keyword evidence="2" id="KW-0472">Membrane</keyword>
<dbReference type="Pfam" id="PF08044">
    <property type="entry name" value="DUF1707"/>
    <property type="match status" value="1"/>
</dbReference>
<evidence type="ECO:0000259" key="3">
    <source>
        <dbReference type="Pfam" id="PF08044"/>
    </source>
</evidence>
<proteinExistence type="predicted"/>
<feature type="domain" description="DUF1707" evidence="3">
    <location>
        <begin position="4"/>
        <end position="56"/>
    </location>
</feature>